<evidence type="ECO:0000256" key="2">
    <source>
        <dbReference type="ARBA" id="ARBA00022527"/>
    </source>
</evidence>
<dbReference type="InterPro" id="IPR008271">
    <property type="entry name" value="Ser/Thr_kinase_AS"/>
</dbReference>
<feature type="compositionally biased region" description="Polar residues" evidence="8">
    <location>
        <begin position="123"/>
        <end position="140"/>
    </location>
</feature>
<reference evidence="10" key="1">
    <citation type="journal article" date="2021" name="G3 (Bethesda)">
        <title>Genomic diversity, chromosomal rearrangements, and interspecies hybridization in the ogataea polymorpha species complex.</title>
        <authorList>
            <person name="Hanson S.J."/>
            <person name="Cinneide E.O."/>
            <person name="Salzberg L.I."/>
            <person name="Wolfe K.H."/>
            <person name="McGowan J."/>
            <person name="Fitzpatrick D.A."/>
            <person name="Matlin K."/>
        </authorList>
    </citation>
    <scope>NUCLEOTIDE SEQUENCE</scope>
    <source>
        <strain evidence="10">61-244</strain>
    </source>
</reference>
<evidence type="ECO:0000256" key="7">
    <source>
        <dbReference type="PROSITE-ProRule" id="PRU10141"/>
    </source>
</evidence>
<protein>
    <recommendedName>
        <fullName evidence="9">Protein kinase domain-containing protein</fullName>
    </recommendedName>
</protein>
<dbReference type="Pfam" id="PF00069">
    <property type="entry name" value="Pkinase"/>
    <property type="match status" value="1"/>
</dbReference>
<evidence type="ECO:0000256" key="8">
    <source>
        <dbReference type="SAM" id="MobiDB-lite"/>
    </source>
</evidence>
<dbReference type="Gene3D" id="3.30.200.20">
    <property type="entry name" value="Phosphorylase Kinase, domain 1"/>
    <property type="match status" value="1"/>
</dbReference>
<dbReference type="InterPro" id="IPR050494">
    <property type="entry name" value="Ser_Thr_dual-spec_kinase"/>
</dbReference>
<accession>A0AAN6DGM0</accession>
<evidence type="ECO:0000259" key="9">
    <source>
        <dbReference type="PROSITE" id="PS50011"/>
    </source>
</evidence>
<proteinExistence type="inferred from homology"/>
<keyword evidence="5" id="KW-0418">Kinase</keyword>
<dbReference type="GeneID" id="66126824"/>
<dbReference type="GO" id="GO:0005856">
    <property type="term" value="C:cytoskeleton"/>
    <property type="evidence" value="ECO:0007669"/>
    <property type="project" value="TreeGrafter"/>
</dbReference>
<dbReference type="SMART" id="SM00220">
    <property type="entry name" value="S_TKc"/>
    <property type="match status" value="1"/>
</dbReference>
<evidence type="ECO:0000313" key="11">
    <source>
        <dbReference type="Proteomes" id="UP001196530"/>
    </source>
</evidence>
<dbReference type="PROSITE" id="PS50011">
    <property type="entry name" value="PROTEIN_KINASE_DOM"/>
    <property type="match status" value="1"/>
</dbReference>
<sequence length="648" mass="74026">MPFRGDSQLTSLANDLDGFQIHSSGSKAAMRPERRALHDQSKLCVSSKRLSLNVPLDPQFSSKIPTRSPSSKSLKLIDSPHADNSRLPVAKRYYSDSKHAHRKAFANPPSGLPSSKSMHHISLHTSSAPSYLNPTLSSLSRSRHEKENVPLQRRQSMKQAPARGMVSSSSVADLQILKKPDRKPGNNRPQIAPAHRISSTPSSRLRRRRISSEEELHKLMETSSRFASQFRQVLHYAFQGRHEKLPHSPQDLATADPGMYQQLTVYERGEILRKREIYFTGERSVKARVDSQNYSCNFGFDDVKKDYRCAVGDHINYRYEILAKLGKGSFGSVICAKDHKTQQLVAIKIVKNEMDWSVQAMSEIKCMKSLSGRSPNIVQYFEHFHFRSHICIVTELLLINLYELIELSGFRGLSLGLLKKFGKNILHGLRFIHEQNLIHCDMKPENLMLAYNHQLGFHVKVIDFGSSCEQGRPTFSYLQSRFYRAPEVCLGARYDHKIDIWSFGAIMAELYTGTPIFYAKDEYELVDFFISYFGPPPRGYILELRTQLLKEGPIINLNRPSTNSVNFRTLLWRAFNDDGSLNTSYLHSKKSGCKFKPSSCSLSRQLARYCTEPGTTFEHFVEMLSGCLTWSHHRRLDCDKLLSVHFYH</sequence>
<dbReference type="GO" id="GO:0004674">
    <property type="term" value="F:protein serine/threonine kinase activity"/>
    <property type="evidence" value="ECO:0007669"/>
    <property type="project" value="UniProtKB-KW"/>
</dbReference>
<name>A0AAN6DGM0_PICAN</name>
<dbReference type="InterPro" id="IPR000719">
    <property type="entry name" value="Prot_kinase_dom"/>
</dbReference>
<comment type="similarity">
    <text evidence="1">Belongs to the protein kinase superfamily. CMGC Ser/Thr protein kinase family. MNB/DYRK subfamily.</text>
</comment>
<dbReference type="Gene3D" id="1.10.510.10">
    <property type="entry name" value="Transferase(Phosphotransferase) domain 1"/>
    <property type="match status" value="1"/>
</dbReference>
<dbReference type="PROSITE" id="PS00108">
    <property type="entry name" value="PROTEIN_KINASE_ST"/>
    <property type="match status" value="1"/>
</dbReference>
<dbReference type="InterPro" id="IPR011009">
    <property type="entry name" value="Kinase-like_dom_sf"/>
</dbReference>
<dbReference type="GO" id="GO:0005524">
    <property type="term" value="F:ATP binding"/>
    <property type="evidence" value="ECO:0007669"/>
    <property type="project" value="UniProtKB-UniRule"/>
</dbReference>
<feature type="region of interest" description="Disordered" evidence="8">
    <location>
        <begin position="57"/>
        <end position="82"/>
    </location>
</feature>
<feature type="binding site" evidence="7">
    <location>
        <position position="348"/>
    </location>
    <ligand>
        <name>ATP</name>
        <dbReference type="ChEBI" id="CHEBI:30616"/>
    </ligand>
</feature>
<feature type="region of interest" description="Disordered" evidence="8">
    <location>
        <begin position="98"/>
        <end position="208"/>
    </location>
</feature>
<dbReference type="SUPFAM" id="SSF56112">
    <property type="entry name" value="Protein kinase-like (PK-like)"/>
    <property type="match status" value="1"/>
</dbReference>
<gene>
    <name evidence="10" type="ORF">KL928_002773</name>
</gene>
<comment type="caution">
    <text evidence="10">The sequence shown here is derived from an EMBL/GenBank/DDBJ whole genome shotgun (WGS) entry which is preliminary data.</text>
</comment>
<dbReference type="Proteomes" id="UP001196530">
    <property type="component" value="Unassembled WGS sequence"/>
</dbReference>
<evidence type="ECO:0000256" key="5">
    <source>
        <dbReference type="ARBA" id="ARBA00022777"/>
    </source>
</evidence>
<dbReference type="GO" id="GO:0005737">
    <property type="term" value="C:cytoplasm"/>
    <property type="evidence" value="ECO:0007669"/>
    <property type="project" value="TreeGrafter"/>
</dbReference>
<dbReference type="InterPro" id="IPR017441">
    <property type="entry name" value="Protein_kinase_ATP_BS"/>
</dbReference>
<feature type="compositionally biased region" description="Polar residues" evidence="8">
    <location>
        <begin position="59"/>
        <end position="73"/>
    </location>
</feature>
<dbReference type="PANTHER" id="PTHR24058:SF22">
    <property type="entry name" value="DUAL SPECIFICITY TYROSINE-PHOSPHORYLATION-REGULATED KINASE 4"/>
    <property type="match status" value="1"/>
</dbReference>
<dbReference type="RefSeq" id="XP_043059927.1">
    <property type="nucleotide sequence ID" value="XM_043203286.1"/>
</dbReference>
<dbReference type="AlphaFoldDB" id="A0AAN6DGM0"/>
<dbReference type="PROSITE" id="PS00107">
    <property type="entry name" value="PROTEIN_KINASE_ATP"/>
    <property type="match status" value="1"/>
</dbReference>
<dbReference type="GO" id="GO:0030447">
    <property type="term" value="P:filamentous growth"/>
    <property type="evidence" value="ECO:0007669"/>
    <property type="project" value="UniProtKB-ARBA"/>
</dbReference>
<evidence type="ECO:0000256" key="4">
    <source>
        <dbReference type="ARBA" id="ARBA00022741"/>
    </source>
</evidence>
<evidence type="ECO:0000256" key="1">
    <source>
        <dbReference type="ARBA" id="ARBA00008867"/>
    </source>
</evidence>
<keyword evidence="4 7" id="KW-0547">Nucleotide-binding</keyword>
<dbReference type="EMBL" id="JAHLUX010000005">
    <property type="protein sequence ID" value="KAG7818905.1"/>
    <property type="molecule type" value="Genomic_DNA"/>
</dbReference>
<organism evidence="10 11">
    <name type="scientific">Pichia angusta</name>
    <name type="common">Yeast</name>
    <name type="synonym">Hansenula polymorpha</name>
    <dbReference type="NCBI Taxonomy" id="870730"/>
    <lineage>
        <taxon>Eukaryota</taxon>
        <taxon>Fungi</taxon>
        <taxon>Dikarya</taxon>
        <taxon>Ascomycota</taxon>
        <taxon>Saccharomycotina</taxon>
        <taxon>Pichiomycetes</taxon>
        <taxon>Pichiales</taxon>
        <taxon>Pichiaceae</taxon>
        <taxon>Ogataea</taxon>
    </lineage>
</organism>
<keyword evidence="2" id="KW-0723">Serine/threonine-protein kinase</keyword>
<evidence type="ECO:0000313" key="10">
    <source>
        <dbReference type="EMBL" id="KAG7818905.1"/>
    </source>
</evidence>
<evidence type="ECO:0000256" key="3">
    <source>
        <dbReference type="ARBA" id="ARBA00022679"/>
    </source>
</evidence>
<keyword evidence="6 7" id="KW-0067">ATP-binding</keyword>
<keyword evidence="3" id="KW-0808">Transferase</keyword>
<evidence type="ECO:0000256" key="6">
    <source>
        <dbReference type="ARBA" id="ARBA00022840"/>
    </source>
</evidence>
<feature type="domain" description="Protein kinase" evidence="9">
    <location>
        <begin position="319"/>
        <end position="648"/>
    </location>
</feature>
<dbReference type="PANTHER" id="PTHR24058">
    <property type="entry name" value="DUAL SPECIFICITY PROTEIN KINASE"/>
    <property type="match status" value="1"/>
</dbReference>